<dbReference type="EMBL" id="KX683423">
    <property type="protein sequence ID" value="AOT25433.1"/>
    <property type="molecule type" value="Genomic_DNA"/>
</dbReference>
<proteinExistence type="predicted"/>
<keyword evidence="3" id="KW-1185">Reference proteome</keyword>
<evidence type="ECO:0000313" key="2">
    <source>
        <dbReference type="EMBL" id="AOT25433.1"/>
    </source>
</evidence>
<reference evidence="2 3" key="1">
    <citation type="submission" date="2016-08" db="EMBL/GenBank/DDBJ databases">
        <authorList>
            <person name="DeLong Z."/>
            <person name="DeVault B."/>
            <person name="Huffman J."/>
            <person name="Scuttaro V."/>
            <person name="Woodford M."/>
            <person name="Washington J.M."/>
            <person name="Klyczek K."/>
            <person name="Garlena R.A."/>
            <person name="Russell D.A."/>
            <person name="Pope W.H."/>
            <person name="Jacobs-Sera D."/>
            <person name="Hendrix R.W."/>
            <person name="Hatfull G.F."/>
        </authorList>
    </citation>
    <scope>NUCLEOTIDE SEQUENCE [LARGE SCALE GENOMIC DNA]</scope>
</reference>
<dbReference type="Proteomes" id="UP000226245">
    <property type="component" value="Segment"/>
</dbReference>
<dbReference type="Pfam" id="PF14594">
    <property type="entry name" value="Sipho_Gp37"/>
    <property type="match status" value="1"/>
</dbReference>
<name>A0A1D8EW53_9CAUD</name>
<dbReference type="InterPro" id="IPR029432">
    <property type="entry name" value="Gp28/Gp37-like_dom"/>
</dbReference>
<protein>
    <submittedName>
        <fullName evidence="2">Minor tail protein</fullName>
    </submittedName>
</protein>
<organism evidence="2 3">
    <name type="scientific">Mycobacterium phage BabyRay</name>
    <dbReference type="NCBI Taxonomy" id="1897486"/>
    <lineage>
        <taxon>Viruses</taxon>
        <taxon>Duplodnaviria</taxon>
        <taxon>Heunggongvirae</taxon>
        <taxon>Uroviricota</taxon>
        <taxon>Caudoviricetes</taxon>
        <taxon>Veracruzvirus</taxon>
        <taxon>Veracruzvirus babyboy</taxon>
    </lineage>
</organism>
<evidence type="ECO:0000313" key="3">
    <source>
        <dbReference type="Proteomes" id="UP000226245"/>
    </source>
</evidence>
<feature type="domain" description="Gp28/Gp37-like" evidence="1">
    <location>
        <begin position="37"/>
        <end position="572"/>
    </location>
</feature>
<accession>A0A1D8EW53</accession>
<sequence>MSNHATISTLADAERVWNAVMARRAFREKERLRPPLIRLWDGDMTLRGVVAGERGGDFEFIENDTGTASIQLSLDHHMAKWVMNFKGRAKRNVIITIDKQGARWSGFMDHYRVVREENGDCYLDVVFKHDYEHAKHILVWCNPFLRPELQFPKLWIIFGPAKWCLLLTLFVNILRLETSLWTLPDNPLDPTEWMPLSFNISNWRNIVKPFPLIGDNSNLTIVFSRFQSFHDVAKKTLEDAQLTIVCRRYLKGEDPHPFENLRGELNIGPLEDLLSLIPIRHGCLVWDIIDNSGWGSETAFGGSWLTGFVRAVVNIASDGMTEGIDVFTGDPTYPGEYYTPWFLGTSPQAPWIVFEEGPYTGIKSSEFKYYEATDTSFVAGGESMPGVNEAISAAVNMGGDFLTSLINSALASLGAVGGAIDLPPLGGMMDAVAKPLYENVFLAFQEYPTLRAVGQPLPIPLLEASETGLGDFHYYEGWVENATKAFTLSAFLATRAKIWETRAHTAHTIKVSDAAPYYVGEPGYGHFWLGSRVGTTVLGFPIPDTVFVERVSKISYKWGKDGPKGWELEIGYREPQDPVLKLFELIQRFNGAMGQLGIL</sequence>
<evidence type="ECO:0000259" key="1">
    <source>
        <dbReference type="Pfam" id="PF14594"/>
    </source>
</evidence>
<gene>
    <name evidence="2" type="ORF">SEA_BABYRAY_27</name>
</gene>